<reference evidence="9 10" key="1">
    <citation type="submission" date="2020-02" db="EMBL/GenBank/DDBJ databases">
        <authorList>
            <person name="Hogendoorn C."/>
        </authorList>
    </citation>
    <scope>NUCLEOTIDE SEQUENCE [LARGE SCALE GENOMIC DNA]</scope>
    <source>
        <strain evidence="9">METHB21</strain>
    </source>
</reference>
<evidence type="ECO:0000256" key="7">
    <source>
        <dbReference type="ARBA" id="ARBA00023136"/>
    </source>
</evidence>
<keyword evidence="3" id="KW-0808">Transferase</keyword>
<dbReference type="GO" id="GO:0099621">
    <property type="term" value="F:undecaprenyl-phosphate 4-deoxy-4-formamido-L-arabinose transferase activity"/>
    <property type="evidence" value="ECO:0007669"/>
    <property type="project" value="TreeGrafter"/>
</dbReference>
<comment type="caution">
    <text evidence="9">The sequence shown here is derived from an EMBL/GenBank/DDBJ whole genome shotgun (WGS) entry which is preliminary data.</text>
</comment>
<dbReference type="InterPro" id="IPR001173">
    <property type="entry name" value="Glyco_trans_2-like"/>
</dbReference>
<evidence type="ECO:0000256" key="3">
    <source>
        <dbReference type="ARBA" id="ARBA00022679"/>
    </source>
</evidence>
<gene>
    <name evidence="9" type="ORF">METHB2_10120</name>
</gene>
<evidence type="ECO:0000313" key="9">
    <source>
        <dbReference type="EMBL" id="CAA9889280.1"/>
    </source>
</evidence>
<keyword evidence="4" id="KW-0812">Transmembrane</keyword>
<dbReference type="InterPro" id="IPR050256">
    <property type="entry name" value="Glycosyltransferase_2"/>
</dbReference>
<dbReference type="CDD" id="cd04179">
    <property type="entry name" value="DPM_DPG-synthase_like"/>
    <property type="match status" value="1"/>
</dbReference>
<accession>A0A8S0WLL2</accession>
<dbReference type="Pfam" id="PF00535">
    <property type="entry name" value="Glycos_transf_2"/>
    <property type="match status" value="1"/>
</dbReference>
<evidence type="ECO:0000313" key="10">
    <source>
        <dbReference type="Proteomes" id="UP000494216"/>
    </source>
</evidence>
<dbReference type="FunFam" id="3.90.550.10:FF:000170">
    <property type="entry name" value="Dolichol-phosphate mannosyltransferase"/>
    <property type="match status" value="1"/>
</dbReference>
<protein>
    <submittedName>
        <fullName evidence="9">Dolichol-phosphate mannosyltransferase</fullName>
    </submittedName>
</protein>
<keyword evidence="5" id="KW-0448">Lipopolysaccharide biosynthesis</keyword>
<evidence type="ECO:0000259" key="8">
    <source>
        <dbReference type="Pfam" id="PF00535"/>
    </source>
</evidence>
<keyword evidence="2 9" id="KW-0328">Glycosyltransferase</keyword>
<evidence type="ECO:0000256" key="2">
    <source>
        <dbReference type="ARBA" id="ARBA00022676"/>
    </source>
</evidence>
<dbReference type="Proteomes" id="UP000494216">
    <property type="component" value="Unassembled WGS sequence"/>
</dbReference>
<keyword evidence="1" id="KW-1003">Cell membrane</keyword>
<evidence type="ECO:0000256" key="1">
    <source>
        <dbReference type="ARBA" id="ARBA00022475"/>
    </source>
</evidence>
<dbReference type="SUPFAM" id="SSF53448">
    <property type="entry name" value="Nucleotide-diphospho-sugar transferases"/>
    <property type="match status" value="1"/>
</dbReference>
<evidence type="ECO:0000256" key="5">
    <source>
        <dbReference type="ARBA" id="ARBA00022985"/>
    </source>
</evidence>
<dbReference type="PANTHER" id="PTHR48090:SF3">
    <property type="entry name" value="UNDECAPRENYL-PHOSPHATE 4-DEOXY-4-FORMAMIDO-L-ARABINOSE TRANSFERASE"/>
    <property type="match status" value="1"/>
</dbReference>
<feature type="domain" description="Glycosyltransferase 2-like" evidence="8">
    <location>
        <begin position="13"/>
        <end position="177"/>
    </location>
</feature>
<keyword evidence="10" id="KW-1185">Reference proteome</keyword>
<evidence type="ECO:0000256" key="4">
    <source>
        <dbReference type="ARBA" id="ARBA00022692"/>
    </source>
</evidence>
<evidence type="ECO:0000256" key="6">
    <source>
        <dbReference type="ARBA" id="ARBA00022989"/>
    </source>
</evidence>
<dbReference type="Gene3D" id="3.90.550.10">
    <property type="entry name" value="Spore Coat Polysaccharide Biosynthesis Protein SpsA, Chain A"/>
    <property type="match status" value="1"/>
</dbReference>
<organism evidence="9 10">
    <name type="scientific">Candidatus Methylobacter favarea</name>
    <dbReference type="NCBI Taxonomy" id="2707345"/>
    <lineage>
        <taxon>Bacteria</taxon>
        <taxon>Pseudomonadati</taxon>
        <taxon>Pseudomonadota</taxon>
        <taxon>Gammaproteobacteria</taxon>
        <taxon>Methylococcales</taxon>
        <taxon>Methylococcaceae</taxon>
        <taxon>Methylobacter</taxon>
    </lineage>
</organism>
<dbReference type="EMBL" id="CADCXN010000001">
    <property type="protein sequence ID" value="CAA9889280.1"/>
    <property type="molecule type" value="Genomic_DNA"/>
</dbReference>
<dbReference type="InterPro" id="IPR029044">
    <property type="entry name" value="Nucleotide-diphossugar_trans"/>
</dbReference>
<dbReference type="PANTHER" id="PTHR48090">
    <property type="entry name" value="UNDECAPRENYL-PHOSPHATE 4-DEOXY-4-FORMAMIDO-L-ARABINOSE TRANSFERASE-RELATED"/>
    <property type="match status" value="1"/>
</dbReference>
<dbReference type="AlphaFoldDB" id="A0A8S0WLL2"/>
<sequence length="252" mass="28305">MSFQTFGVTVKISIVIPVHNEADNIISLVDEIVTAMSGTEEYEIIYVNDGSNDCTAAVLKQTQQLYKTLRVIQHQQSCGQSAAIYTGVKAASYPYIATLDGDGQNDPADIPRLYNVLKKQRQSINNLFMVAGWRHKRHDSAWRLFSSKVANTVRSGLLGDNTLDTGCGLKVFLKDKFLELPYFDHMHRFLPALILRAGGRVISEPVTHRPRVHGRSNYGTLDRLWVGIIDLLGVIWLQKRAKLAMSKEIECE</sequence>
<dbReference type="GO" id="GO:0009103">
    <property type="term" value="P:lipopolysaccharide biosynthetic process"/>
    <property type="evidence" value="ECO:0007669"/>
    <property type="project" value="UniProtKB-KW"/>
</dbReference>
<keyword evidence="7" id="KW-0472">Membrane</keyword>
<keyword evidence="6" id="KW-1133">Transmembrane helix</keyword>
<proteinExistence type="predicted"/>
<dbReference type="GO" id="GO:0005886">
    <property type="term" value="C:plasma membrane"/>
    <property type="evidence" value="ECO:0007669"/>
    <property type="project" value="TreeGrafter"/>
</dbReference>
<name>A0A8S0WLL2_9GAMM</name>